<comment type="similarity">
    <text evidence="3">Belongs to the inositol 1,4,5-trisphosphate 5-phosphatase type I family.</text>
</comment>
<dbReference type="OrthoDB" id="5780965at2759"/>
<dbReference type="InterPro" id="IPR036691">
    <property type="entry name" value="Endo/exonu/phosph_ase_sf"/>
</dbReference>
<dbReference type="SUPFAM" id="SSF56219">
    <property type="entry name" value="DNase I-like"/>
    <property type="match status" value="1"/>
</dbReference>
<dbReference type="GO" id="GO:0046856">
    <property type="term" value="P:phosphatidylinositol dephosphorylation"/>
    <property type="evidence" value="ECO:0007669"/>
    <property type="project" value="InterPro"/>
</dbReference>
<organism evidence="6 7">
    <name type="scientific">Clunio marinus</name>
    <dbReference type="NCBI Taxonomy" id="568069"/>
    <lineage>
        <taxon>Eukaryota</taxon>
        <taxon>Metazoa</taxon>
        <taxon>Ecdysozoa</taxon>
        <taxon>Arthropoda</taxon>
        <taxon>Hexapoda</taxon>
        <taxon>Insecta</taxon>
        <taxon>Pterygota</taxon>
        <taxon>Neoptera</taxon>
        <taxon>Endopterygota</taxon>
        <taxon>Diptera</taxon>
        <taxon>Nematocera</taxon>
        <taxon>Chironomoidea</taxon>
        <taxon>Chironomidae</taxon>
        <taxon>Clunio</taxon>
    </lineage>
</organism>
<dbReference type="STRING" id="568069.A0A1J1J0Z4"/>
<dbReference type="PANTHER" id="PTHR12997">
    <property type="entry name" value="TYPE I INOSITOL-1,4,5-TRISPHOSPHATE 5-PHOSPHATASE"/>
    <property type="match status" value="1"/>
</dbReference>
<evidence type="ECO:0000313" key="6">
    <source>
        <dbReference type="EMBL" id="CRL06008.1"/>
    </source>
</evidence>
<feature type="compositionally biased region" description="Acidic residues" evidence="4">
    <location>
        <begin position="718"/>
        <end position="738"/>
    </location>
</feature>
<gene>
    <name evidence="6" type="primary">putative Type I inositol 1</name>
    <name evidence="6" type="ORF">CLUMA_CG019069</name>
</gene>
<dbReference type="Pfam" id="PF22669">
    <property type="entry name" value="Exo_endo_phos2"/>
    <property type="match status" value="1"/>
</dbReference>
<evidence type="ECO:0000259" key="5">
    <source>
        <dbReference type="SMART" id="SM00128"/>
    </source>
</evidence>
<evidence type="ECO:0000256" key="1">
    <source>
        <dbReference type="ARBA" id="ARBA00012997"/>
    </source>
</evidence>
<evidence type="ECO:0000313" key="7">
    <source>
        <dbReference type="Proteomes" id="UP000183832"/>
    </source>
</evidence>
<dbReference type="PANTHER" id="PTHR12997:SF2">
    <property type="entry name" value="INOSITOL POLYPHOSPHATE-5-PHOSPHATASE A"/>
    <property type="match status" value="1"/>
</dbReference>
<dbReference type="EC" id="3.1.3.56" evidence="1"/>
<feature type="region of interest" description="Disordered" evidence="4">
    <location>
        <begin position="713"/>
        <end position="738"/>
    </location>
</feature>
<evidence type="ECO:0000256" key="4">
    <source>
        <dbReference type="SAM" id="MobiDB-lite"/>
    </source>
</evidence>
<evidence type="ECO:0000256" key="2">
    <source>
        <dbReference type="ARBA" id="ARBA00022801"/>
    </source>
</evidence>
<protein>
    <recommendedName>
        <fullName evidence="1">inositol-polyphosphate 5-phosphatase</fullName>
        <ecNumber evidence="1">3.1.3.56</ecNumber>
    </recommendedName>
</protein>
<reference evidence="6 7" key="1">
    <citation type="submission" date="2015-04" db="EMBL/GenBank/DDBJ databases">
        <authorList>
            <person name="Syromyatnikov M.Y."/>
            <person name="Popov V.N."/>
        </authorList>
    </citation>
    <scope>NUCLEOTIDE SEQUENCE [LARGE SCALE GENOMIC DNA]</scope>
</reference>
<dbReference type="Proteomes" id="UP000183832">
    <property type="component" value="Unassembled WGS sequence"/>
</dbReference>
<keyword evidence="7" id="KW-1185">Reference proteome</keyword>
<proteinExistence type="inferred from homology"/>
<accession>A0A1J1J0Z4</accession>
<keyword evidence="2" id="KW-0378">Hydrolase</keyword>
<evidence type="ECO:0000256" key="3">
    <source>
        <dbReference type="ARBA" id="ARBA00023599"/>
    </source>
</evidence>
<dbReference type="GO" id="GO:0004445">
    <property type="term" value="F:inositol-polyphosphate 5-phosphatase activity"/>
    <property type="evidence" value="ECO:0007669"/>
    <property type="project" value="UniProtKB-EC"/>
</dbReference>
<sequence>MESKGIDCLLITANCGSVFEDPSRLLGNWVSEFLSHVKLTKPKFIAVHLQEVGGKTYEKSMEYVQEFIKVLCESEDLVEYNKIRVFLDEDYNSAEHFTALGNLYFIHDSINNVRIWNFLTYEFESVDGKTIHTGSIETVPTKEKAKFPQQFFPECKWSRKGFLRTRWNVDGTTFDLINIHLFHDASNLAACEQFPSVYCKSRRRALLHTLERFHKDQKNVLVPFFIFGDFNFRCDTEGVVKKLTMDLIEQRIPHLKADHSKVQFRDADGCVKLTVGKKEFTHVDYTVFKQEWLRQFDRELEPIREILWEFPITFAPSYPYEEHPDMPHHYMSTRCPAWCDRILMSKAAKKLIENEEDNQQYGIIGQDTCMGDHKPVFLKFRMKSNQGIVNSCEHTNAVDEISEKENLVKNPCLKQSNICVSCLKHLNVITEKFSDNLSVPSSLPLKSQSSSISPLVSISVIDADNLNVCMCHSLEDYAALYEKSKGDKICGKCRNKIKQQPHERRTLVSKRTMLGDDIVVNRIDSQFLSSTYTSNISQLKKLQDPYTPESIESHSPLPEIEETQFPIINENSDCDDILLKNICDANKHISDIASFSELKDDHDENKIGIIQNHINMTHTVSPSQLTTRLEILRRESQLIMHDFGRKGGSDHDGTDIGDKKSLKKSKCCLHAFIEQQIWKTQIDLTIFQDLMTECENIVEQSKSRYIRFKHESSISESVDSEQGENEEATGGDAANDENVAEQIFLETTV</sequence>
<name>A0A1J1J0Z4_9DIPT</name>
<dbReference type="SMART" id="SM00128">
    <property type="entry name" value="IPPc"/>
    <property type="match status" value="1"/>
</dbReference>
<dbReference type="AlphaFoldDB" id="A0A1J1J0Z4"/>
<dbReference type="EMBL" id="CVRI01000066">
    <property type="protein sequence ID" value="CRL06008.1"/>
    <property type="molecule type" value="Genomic_DNA"/>
</dbReference>
<dbReference type="InterPro" id="IPR039737">
    <property type="entry name" value="INPP5A"/>
</dbReference>
<dbReference type="InterPro" id="IPR000300">
    <property type="entry name" value="IPPc"/>
</dbReference>
<dbReference type="Gene3D" id="3.60.10.10">
    <property type="entry name" value="Endonuclease/exonuclease/phosphatase"/>
    <property type="match status" value="1"/>
</dbReference>
<feature type="domain" description="Inositol polyphosphate-related phosphatase" evidence="5">
    <location>
        <begin position="4"/>
        <end position="388"/>
    </location>
</feature>